<evidence type="ECO:0000313" key="1">
    <source>
        <dbReference type="EMBL" id="KAH1056452.1"/>
    </source>
</evidence>
<sequence>MSQTWSYTSSPLSMPMPCPRHGLILTHSQADAMPQTWFYTSLHVEADNVSQTWSYTSTHINTDAMFHT</sequence>
<keyword evidence="2" id="KW-1185">Reference proteome</keyword>
<protein>
    <submittedName>
        <fullName evidence="1">Uncharacterized protein</fullName>
    </submittedName>
</protein>
<gene>
    <name evidence="1" type="ORF">J1N35_034517</name>
</gene>
<dbReference type="Proteomes" id="UP000828251">
    <property type="component" value="Unassembled WGS sequence"/>
</dbReference>
<dbReference type="AlphaFoldDB" id="A0A9D3ZQL5"/>
<comment type="caution">
    <text evidence="1">The sequence shown here is derived from an EMBL/GenBank/DDBJ whole genome shotgun (WGS) entry which is preliminary data.</text>
</comment>
<evidence type="ECO:0000313" key="2">
    <source>
        <dbReference type="Proteomes" id="UP000828251"/>
    </source>
</evidence>
<organism evidence="1 2">
    <name type="scientific">Gossypium stocksii</name>
    <dbReference type="NCBI Taxonomy" id="47602"/>
    <lineage>
        <taxon>Eukaryota</taxon>
        <taxon>Viridiplantae</taxon>
        <taxon>Streptophyta</taxon>
        <taxon>Embryophyta</taxon>
        <taxon>Tracheophyta</taxon>
        <taxon>Spermatophyta</taxon>
        <taxon>Magnoliopsida</taxon>
        <taxon>eudicotyledons</taxon>
        <taxon>Gunneridae</taxon>
        <taxon>Pentapetalae</taxon>
        <taxon>rosids</taxon>
        <taxon>malvids</taxon>
        <taxon>Malvales</taxon>
        <taxon>Malvaceae</taxon>
        <taxon>Malvoideae</taxon>
        <taxon>Gossypium</taxon>
    </lineage>
</organism>
<name>A0A9D3ZQL5_9ROSI</name>
<proteinExistence type="predicted"/>
<dbReference type="EMBL" id="JAIQCV010000010">
    <property type="protein sequence ID" value="KAH1056452.1"/>
    <property type="molecule type" value="Genomic_DNA"/>
</dbReference>
<reference evidence="1 2" key="1">
    <citation type="journal article" date="2021" name="Plant Biotechnol. J.">
        <title>Multi-omics assisted identification of the key and species-specific regulatory components of drought-tolerant mechanisms in Gossypium stocksii.</title>
        <authorList>
            <person name="Yu D."/>
            <person name="Ke L."/>
            <person name="Zhang D."/>
            <person name="Wu Y."/>
            <person name="Sun Y."/>
            <person name="Mei J."/>
            <person name="Sun J."/>
            <person name="Sun Y."/>
        </authorList>
    </citation>
    <scope>NUCLEOTIDE SEQUENCE [LARGE SCALE GENOMIC DNA]</scope>
    <source>
        <strain evidence="2">cv. E1</strain>
        <tissue evidence="1">Leaf</tissue>
    </source>
</reference>
<accession>A0A9D3ZQL5</accession>